<dbReference type="Proteomes" id="UP001175228">
    <property type="component" value="Unassembled WGS sequence"/>
</dbReference>
<dbReference type="AlphaFoldDB" id="A0AA39Q6X7"/>
<reference evidence="1" key="1">
    <citation type="submission" date="2023-06" db="EMBL/GenBank/DDBJ databases">
        <authorList>
            <consortium name="Lawrence Berkeley National Laboratory"/>
            <person name="Ahrendt S."/>
            <person name="Sahu N."/>
            <person name="Indic B."/>
            <person name="Wong-Bajracharya J."/>
            <person name="Merenyi Z."/>
            <person name="Ke H.-M."/>
            <person name="Monk M."/>
            <person name="Kocsube S."/>
            <person name="Drula E."/>
            <person name="Lipzen A."/>
            <person name="Balint B."/>
            <person name="Henrissat B."/>
            <person name="Andreopoulos B."/>
            <person name="Martin F.M."/>
            <person name="Harder C.B."/>
            <person name="Rigling D."/>
            <person name="Ford K.L."/>
            <person name="Foster G.D."/>
            <person name="Pangilinan J."/>
            <person name="Papanicolaou A."/>
            <person name="Barry K."/>
            <person name="LaButti K."/>
            <person name="Viragh M."/>
            <person name="Koriabine M."/>
            <person name="Yan M."/>
            <person name="Riley R."/>
            <person name="Champramary S."/>
            <person name="Plett K.L."/>
            <person name="Tsai I.J."/>
            <person name="Slot J."/>
            <person name="Sipos G."/>
            <person name="Plett J."/>
            <person name="Nagy L.G."/>
            <person name="Grigoriev I.V."/>
        </authorList>
    </citation>
    <scope>NUCLEOTIDE SEQUENCE</scope>
    <source>
        <strain evidence="1">HWK02</strain>
    </source>
</reference>
<dbReference type="InterPro" id="IPR036322">
    <property type="entry name" value="WD40_repeat_dom_sf"/>
</dbReference>
<dbReference type="SUPFAM" id="SSF50978">
    <property type="entry name" value="WD40 repeat-like"/>
    <property type="match status" value="1"/>
</dbReference>
<sequence length="203" mass="21900">MGWKLVDLIDAREAGLRGAATALAWIWGKDNHGEALMFGMQAGYVVCWKQEEGEFVEVDCACLTNTSEITSIGFDLASNHTAIASHAGVVQLCGLDNSKRLSPIFTVSMQNHLPKTITFSTTPKAGGGQLMIMFGMHDGLICMLKSTDGKVEMTQNVGIKMHAAVDLHKGVFCLDLLDEGVALYKVGDGMHIRAFPVQVKKSA</sequence>
<accession>A0AA39Q6X7</accession>
<proteinExistence type="predicted"/>
<gene>
    <name evidence="1" type="ORF">EDD18DRAFT_1352761</name>
</gene>
<dbReference type="EMBL" id="JAUEPU010000014">
    <property type="protein sequence ID" value="KAK0496914.1"/>
    <property type="molecule type" value="Genomic_DNA"/>
</dbReference>
<evidence type="ECO:0000313" key="1">
    <source>
        <dbReference type="EMBL" id="KAK0496914.1"/>
    </source>
</evidence>
<keyword evidence="2" id="KW-1185">Reference proteome</keyword>
<comment type="caution">
    <text evidence="1">The sequence shown here is derived from an EMBL/GenBank/DDBJ whole genome shotgun (WGS) entry which is preliminary data.</text>
</comment>
<name>A0AA39Q6X7_9AGAR</name>
<dbReference type="InterPro" id="IPR015943">
    <property type="entry name" value="WD40/YVTN_repeat-like_dom_sf"/>
</dbReference>
<evidence type="ECO:0000313" key="2">
    <source>
        <dbReference type="Proteomes" id="UP001175228"/>
    </source>
</evidence>
<dbReference type="Gene3D" id="2.130.10.10">
    <property type="entry name" value="YVTN repeat-like/Quinoprotein amine dehydrogenase"/>
    <property type="match status" value="1"/>
</dbReference>
<organism evidence="1 2">
    <name type="scientific">Armillaria luteobubalina</name>
    <dbReference type="NCBI Taxonomy" id="153913"/>
    <lineage>
        <taxon>Eukaryota</taxon>
        <taxon>Fungi</taxon>
        <taxon>Dikarya</taxon>
        <taxon>Basidiomycota</taxon>
        <taxon>Agaricomycotina</taxon>
        <taxon>Agaricomycetes</taxon>
        <taxon>Agaricomycetidae</taxon>
        <taxon>Agaricales</taxon>
        <taxon>Marasmiineae</taxon>
        <taxon>Physalacriaceae</taxon>
        <taxon>Armillaria</taxon>
    </lineage>
</organism>
<protein>
    <submittedName>
        <fullName evidence="1">Uncharacterized protein</fullName>
    </submittedName>
</protein>